<proteinExistence type="predicted"/>
<keyword evidence="3" id="KW-1185">Reference proteome</keyword>
<evidence type="ECO:0000313" key="3">
    <source>
        <dbReference type="Proteomes" id="UP001216139"/>
    </source>
</evidence>
<gene>
    <name evidence="2" type="ORF">PQO05_08230</name>
</gene>
<evidence type="ECO:0000256" key="1">
    <source>
        <dbReference type="SAM" id="MobiDB-lite"/>
    </source>
</evidence>
<evidence type="ECO:0000313" key="2">
    <source>
        <dbReference type="EMBL" id="WCT13919.1"/>
    </source>
</evidence>
<accession>A0ABY7TBN2</accession>
<dbReference type="RefSeq" id="WP_273632223.1">
    <property type="nucleotide sequence ID" value="NZ_CP117167.1"/>
</dbReference>
<feature type="region of interest" description="Disordered" evidence="1">
    <location>
        <begin position="1"/>
        <end position="21"/>
    </location>
</feature>
<feature type="compositionally biased region" description="Basic and acidic residues" evidence="1">
    <location>
        <begin position="1"/>
        <end position="11"/>
    </location>
</feature>
<reference evidence="2 3" key="1">
    <citation type="submission" date="2023-02" db="EMBL/GenBank/DDBJ databases">
        <title>Genome sequence of Mucilaginibacter jinjuensis strain KACC 16571.</title>
        <authorList>
            <person name="Kim S."/>
            <person name="Heo J."/>
            <person name="Kwon S.-W."/>
        </authorList>
    </citation>
    <scope>NUCLEOTIDE SEQUENCE [LARGE SCALE GENOMIC DNA]</scope>
    <source>
        <strain evidence="2 3">KACC 16571</strain>
    </source>
</reference>
<evidence type="ECO:0008006" key="4">
    <source>
        <dbReference type="Google" id="ProtNLM"/>
    </source>
</evidence>
<organism evidence="2 3">
    <name type="scientific">Mucilaginibacter jinjuensis</name>
    <dbReference type="NCBI Taxonomy" id="1176721"/>
    <lineage>
        <taxon>Bacteria</taxon>
        <taxon>Pseudomonadati</taxon>
        <taxon>Bacteroidota</taxon>
        <taxon>Sphingobacteriia</taxon>
        <taxon>Sphingobacteriales</taxon>
        <taxon>Sphingobacteriaceae</taxon>
        <taxon>Mucilaginibacter</taxon>
    </lineage>
</organism>
<dbReference type="EMBL" id="CP117167">
    <property type="protein sequence ID" value="WCT13919.1"/>
    <property type="molecule type" value="Genomic_DNA"/>
</dbReference>
<name>A0ABY7TBN2_9SPHI</name>
<protein>
    <recommendedName>
        <fullName evidence="4">Transmembrane protein</fullName>
    </recommendedName>
</protein>
<sequence length="301" mass="33866">MTSDIDNKEWPDEYPSLKQVNPNNPFTVPGGYFNELEGRIMSVINLSELPSSQPFAVPENYFEELSSNIVSRINIEEKIKTDEQNFTVPQNYFENMELQIKSRIAVENALKADEQTFSVPQNYFEDMAEQIKSRIAIEESLKADEQNFTVPQNYFEDMATQITSRIAVEEALNTQTPFTVPDNYFEKLNRNISNQVAGLEAANRRGVIRRLVSTAAFKYATAACFTLVVGTAIFIGEINSPSAKHNSSYLHKALSDIPANDIESYLQLHMDAGDTKSVINQADQGKTNDSNDDLTDYLSSL</sequence>
<dbReference type="Proteomes" id="UP001216139">
    <property type="component" value="Chromosome"/>
</dbReference>